<evidence type="ECO:0000313" key="13">
    <source>
        <dbReference type="Proteomes" id="UP000197535"/>
    </source>
</evidence>
<keyword evidence="3" id="KW-0812">Transmembrane</keyword>
<evidence type="ECO:0000256" key="7">
    <source>
        <dbReference type="ARBA" id="ARBA00023098"/>
    </source>
</evidence>
<dbReference type="PROSITE" id="PS01237">
    <property type="entry name" value="UPF0028"/>
    <property type="match status" value="1"/>
</dbReference>
<evidence type="ECO:0000256" key="6">
    <source>
        <dbReference type="ARBA" id="ARBA00022989"/>
    </source>
</evidence>
<feature type="domain" description="PNPLA" evidence="11">
    <location>
        <begin position="344"/>
        <end position="501"/>
    </location>
</feature>
<dbReference type="CDD" id="cd00038">
    <property type="entry name" value="CAP_ED"/>
    <property type="match status" value="1"/>
</dbReference>
<protein>
    <recommendedName>
        <fullName evidence="14">Cyclic nucleotide-binding protein</fullName>
    </recommendedName>
</protein>
<keyword evidence="13" id="KW-1185">Reference proteome</keyword>
<dbReference type="PANTHER" id="PTHR14226:SF29">
    <property type="entry name" value="NEUROPATHY TARGET ESTERASE SWS"/>
    <property type="match status" value="1"/>
</dbReference>
<comment type="subcellular location">
    <subcellularLocation>
        <location evidence="1">Membrane</location>
    </subcellularLocation>
</comment>
<feature type="active site" description="Proton acceptor" evidence="9">
    <location>
        <position position="488"/>
    </location>
</feature>
<keyword evidence="6" id="KW-1133">Transmembrane helix</keyword>
<dbReference type="Pfam" id="PF24179">
    <property type="entry name" value="NTE_Ploop"/>
    <property type="match status" value="1"/>
</dbReference>
<organism evidence="12 13">
    <name type="scientific">Noviherbaspirillum denitrificans</name>
    <dbReference type="NCBI Taxonomy" id="1968433"/>
    <lineage>
        <taxon>Bacteria</taxon>
        <taxon>Pseudomonadati</taxon>
        <taxon>Pseudomonadota</taxon>
        <taxon>Betaproteobacteria</taxon>
        <taxon>Burkholderiales</taxon>
        <taxon>Oxalobacteraceae</taxon>
        <taxon>Noviherbaspirillum</taxon>
    </lineage>
</organism>
<dbReference type="InterPro" id="IPR018490">
    <property type="entry name" value="cNMP-bd_dom_sf"/>
</dbReference>
<dbReference type="InterPro" id="IPR014710">
    <property type="entry name" value="RmlC-like_jellyroll"/>
</dbReference>
<feature type="domain" description="Cyclic nucleotide-binding" evidence="10">
    <location>
        <begin position="39"/>
        <end position="159"/>
    </location>
</feature>
<evidence type="ECO:0000256" key="2">
    <source>
        <dbReference type="ARBA" id="ARBA00006636"/>
    </source>
</evidence>
<evidence type="ECO:0000256" key="4">
    <source>
        <dbReference type="ARBA" id="ARBA00022801"/>
    </source>
</evidence>
<dbReference type="InterPro" id="IPR050301">
    <property type="entry name" value="NTE"/>
</dbReference>
<evidence type="ECO:0000313" key="12">
    <source>
        <dbReference type="EMBL" id="OWW20490.1"/>
    </source>
</evidence>
<dbReference type="GO" id="GO:0016020">
    <property type="term" value="C:membrane"/>
    <property type="evidence" value="ECO:0007669"/>
    <property type="project" value="UniProtKB-SubCell"/>
</dbReference>
<dbReference type="SUPFAM" id="SSF52151">
    <property type="entry name" value="FabD/lysophospholipase-like"/>
    <property type="match status" value="1"/>
</dbReference>
<dbReference type="Proteomes" id="UP000197535">
    <property type="component" value="Unassembled WGS sequence"/>
</dbReference>
<comment type="similarity">
    <text evidence="2">Belongs to the NTE family.</text>
</comment>
<feature type="active site" description="Nucleophile" evidence="9">
    <location>
        <position position="377"/>
    </location>
</feature>
<dbReference type="SMART" id="SM00100">
    <property type="entry name" value="cNMP"/>
    <property type="match status" value="1"/>
</dbReference>
<evidence type="ECO:0000256" key="1">
    <source>
        <dbReference type="ARBA" id="ARBA00004370"/>
    </source>
</evidence>
<dbReference type="GO" id="GO:0016042">
    <property type="term" value="P:lipid catabolic process"/>
    <property type="evidence" value="ECO:0007669"/>
    <property type="project" value="UniProtKB-UniRule"/>
</dbReference>
<accession>A0A254TCW8</accession>
<evidence type="ECO:0000256" key="5">
    <source>
        <dbReference type="ARBA" id="ARBA00022963"/>
    </source>
</evidence>
<dbReference type="InterPro" id="IPR000595">
    <property type="entry name" value="cNMP-bd_dom"/>
</dbReference>
<dbReference type="EMBL" id="LSTO01000001">
    <property type="protein sequence ID" value="OWW20490.1"/>
    <property type="molecule type" value="Genomic_DNA"/>
</dbReference>
<dbReference type="InterPro" id="IPR016035">
    <property type="entry name" value="Acyl_Trfase/lysoPLipase"/>
</dbReference>
<dbReference type="GO" id="GO:0046470">
    <property type="term" value="P:phosphatidylcholine metabolic process"/>
    <property type="evidence" value="ECO:0007669"/>
    <property type="project" value="InterPro"/>
</dbReference>
<evidence type="ECO:0000259" key="10">
    <source>
        <dbReference type="PROSITE" id="PS50042"/>
    </source>
</evidence>
<evidence type="ECO:0000256" key="9">
    <source>
        <dbReference type="PROSITE-ProRule" id="PRU01161"/>
    </source>
</evidence>
<dbReference type="RefSeq" id="WP_088707371.1">
    <property type="nucleotide sequence ID" value="NZ_LSTO01000001.1"/>
</dbReference>
<dbReference type="PROSITE" id="PS51635">
    <property type="entry name" value="PNPLA"/>
    <property type="match status" value="1"/>
</dbReference>
<evidence type="ECO:0000259" key="11">
    <source>
        <dbReference type="PROSITE" id="PS51635"/>
    </source>
</evidence>
<dbReference type="PROSITE" id="PS50042">
    <property type="entry name" value="CNMP_BINDING_3"/>
    <property type="match status" value="1"/>
</dbReference>
<feature type="short sequence motif" description="DGA/G" evidence="9">
    <location>
        <begin position="488"/>
        <end position="490"/>
    </location>
</feature>
<feature type="short sequence motif" description="GXGXXG" evidence="9">
    <location>
        <begin position="348"/>
        <end position="353"/>
    </location>
</feature>
<dbReference type="Gene3D" id="3.40.1090.10">
    <property type="entry name" value="Cytosolic phospholipase A2 catalytic domain"/>
    <property type="match status" value="2"/>
</dbReference>
<evidence type="ECO:0000256" key="3">
    <source>
        <dbReference type="ARBA" id="ARBA00022692"/>
    </source>
</evidence>
<keyword evidence="5 9" id="KW-0442">Lipid degradation</keyword>
<gene>
    <name evidence="12" type="ORF">AYR66_14340</name>
</gene>
<dbReference type="GO" id="GO:0004622">
    <property type="term" value="F:phosphatidylcholine lysophospholipase activity"/>
    <property type="evidence" value="ECO:0007669"/>
    <property type="project" value="InterPro"/>
</dbReference>
<dbReference type="AlphaFoldDB" id="A0A254TCW8"/>
<dbReference type="InterPro" id="IPR001423">
    <property type="entry name" value="LysoPLipase_patatin_CS"/>
</dbReference>
<dbReference type="InterPro" id="IPR056556">
    <property type="entry name" value="NTE1_P-loop_dom"/>
</dbReference>
<proteinExistence type="inferred from homology"/>
<evidence type="ECO:0008006" key="14">
    <source>
        <dbReference type="Google" id="ProtNLM"/>
    </source>
</evidence>
<dbReference type="Pfam" id="PF00027">
    <property type="entry name" value="cNMP_binding"/>
    <property type="match status" value="1"/>
</dbReference>
<dbReference type="PANTHER" id="PTHR14226">
    <property type="entry name" value="NEUROPATHY TARGET ESTERASE/SWISS CHEESE D.MELANOGASTER"/>
    <property type="match status" value="1"/>
</dbReference>
<dbReference type="OrthoDB" id="5290098at2"/>
<dbReference type="InterPro" id="IPR002641">
    <property type="entry name" value="PNPLA_dom"/>
</dbReference>
<dbReference type="Gene3D" id="2.60.120.10">
    <property type="entry name" value="Jelly Rolls"/>
    <property type="match status" value="1"/>
</dbReference>
<feature type="short sequence motif" description="GXSXG" evidence="9">
    <location>
        <begin position="375"/>
        <end position="379"/>
    </location>
</feature>
<reference evidence="12 13" key="1">
    <citation type="submission" date="2016-02" db="EMBL/GenBank/DDBJ databases">
        <authorList>
            <person name="Wen L."/>
            <person name="He K."/>
            <person name="Yang H."/>
        </authorList>
    </citation>
    <scope>NUCLEOTIDE SEQUENCE [LARGE SCALE GENOMIC DNA]</scope>
    <source>
        <strain evidence="12 13">TSA40</strain>
    </source>
</reference>
<sequence length="625" mass="68533">MSHIIHGPDDTTTLPAAAGEEEAVDSTLRIKAILRASQVFSMLDDVVLDDLVQSLEIQHVRGGSNLFREGDPSEFMIFVLSGRLRVWRRSPNGEMLLYNEICPGDSVGETGLILQQKRTADVSAVRDTTIAVLNRPSFEALLRRQPIALNRVFAQAIFNHLRHTPQAMERKVAQTFAVIPLHPGAGAGDVAAGLAKAFAKQARARHLSCSMLREVTHDRNDSNAASEMLNQLERQVDFLIYEAEAVGSALTQHAFRQADQLIFVASPGEGTSVHEVESLLGKEPGFSMKRQHLVLLHPASAADPVDCEPWLQGRTLERVYPLRRGSDADFAHLARFLTGNAVGVVLGGGGARGFAHIGVLRALHEFNIPVDLLGGNSMGALIGAQYACGVPLDEILNRTKQFALGGERPTLPLVSLLAGRRIERDLERMFEGVKMTALWRPYFAAACNLTRGCTTVQERGPLWRAVLASNSPAGLLPPVVHEGQLLVDGAILDNVPVDAMRMRLGTPLEKRRGNGTIIAIDVDVRDEMGVDPALPRLSARHSLKRYFSPAAPSVPGIGDILYRASHIGSLHQRDRTMALADHYLEPPVSGFTLMDYKRAEEIADTGYRYAREKIEQWDRTITSLR</sequence>
<dbReference type="SUPFAM" id="SSF51206">
    <property type="entry name" value="cAMP-binding domain-like"/>
    <property type="match status" value="1"/>
</dbReference>
<keyword evidence="8" id="KW-0472">Membrane</keyword>
<comment type="caution">
    <text evidence="12">The sequence shown here is derived from an EMBL/GenBank/DDBJ whole genome shotgun (WGS) entry which is preliminary data.</text>
</comment>
<dbReference type="InterPro" id="IPR018488">
    <property type="entry name" value="cNMP-bd_CS"/>
</dbReference>
<keyword evidence="7 9" id="KW-0443">Lipid metabolism</keyword>
<keyword evidence="4 9" id="KW-0378">Hydrolase</keyword>
<dbReference type="Pfam" id="PF01734">
    <property type="entry name" value="Patatin"/>
    <property type="match status" value="1"/>
</dbReference>
<name>A0A254TCW8_9BURK</name>
<evidence type="ECO:0000256" key="8">
    <source>
        <dbReference type="ARBA" id="ARBA00023136"/>
    </source>
</evidence>
<dbReference type="PROSITE" id="PS00889">
    <property type="entry name" value="CNMP_BINDING_2"/>
    <property type="match status" value="1"/>
</dbReference>